<dbReference type="GO" id="GO:0005770">
    <property type="term" value="C:late endosome"/>
    <property type="evidence" value="ECO:0007669"/>
    <property type="project" value="TreeGrafter"/>
</dbReference>
<dbReference type="InterPro" id="IPR029399">
    <property type="entry name" value="TMEM192"/>
</dbReference>
<evidence type="ECO:0000256" key="2">
    <source>
        <dbReference type="ARBA" id="ARBA00006314"/>
    </source>
</evidence>
<dbReference type="AlphaFoldDB" id="A0A922L1X5"/>
<feature type="transmembrane region" description="Helical" evidence="8">
    <location>
        <begin position="28"/>
        <end position="49"/>
    </location>
</feature>
<keyword evidence="6 8" id="KW-0472">Membrane</keyword>
<dbReference type="GO" id="GO:0005765">
    <property type="term" value="C:lysosomal membrane"/>
    <property type="evidence" value="ECO:0007669"/>
    <property type="project" value="TreeGrafter"/>
</dbReference>
<feature type="transmembrane region" description="Helical" evidence="8">
    <location>
        <begin position="77"/>
        <end position="96"/>
    </location>
</feature>
<evidence type="ECO:0000256" key="3">
    <source>
        <dbReference type="ARBA" id="ARBA00014635"/>
    </source>
</evidence>
<evidence type="ECO:0000256" key="8">
    <source>
        <dbReference type="SAM" id="Phobius"/>
    </source>
</evidence>
<dbReference type="Proteomes" id="UP000790347">
    <property type="component" value="Unassembled WGS sequence"/>
</dbReference>
<organism evidence="9 10">
    <name type="scientific">Dermatophagoides farinae</name>
    <name type="common">American house dust mite</name>
    <dbReference type="NCBI Taxonomy" id="6954"/>
    <lineage>
        <taxon>Eukaryota</taxon>
        <taxon>Metazoa</taxon>
        <taxon>Ecdysozoa</taxon>
        <taxon>Arthropoda</taxon>
        <taxon>Chelicerata</taxon>
        <taxon>Arachnida</taxon>
        <taxon>Acari</taxon>
        <taxon>Acariformes</taxon>
        <taxon>Sarcoptiformes</taxon>
        <taxon>Astigmata</taxon>
        <taxon>Psoroptidia</taxon>
        <taxon>Analgoidea</taxon>
        <taxon>Pyroglyphidae</taxon>
        <taxon>Dermatophagoidinae</taxon>
        <taxon>Dermatophagoides</taxon>
    </lineage>
</organism>
<dbReference type="EMBL" id="ASGP02000006">
    <property type="protein sequence ID" value="KAH9501815.1"/>
    <property type="molecule type" value="Genomic_DNA"/>
</dbReference>
<dbReference type="Pfam" id="PF14802">
    <property type="entry name" value="TMEM192"/>
    <property type="match status" value="1"/>
</dbReference>
<comment type="similarity">
    <text evidence="2">Belongs to the TMEM192 family.</text>
</comment>
<accession>A0A922L1X5</accession>
<feature type="transmembrane region" description="Helical" evidence="8">
    <location>
        <begin position="162"/>
        <end position="180"/>
    </location>
</feature>
<keyword evidence="4 8" id="KW-0812">Transmembrane</keyword>
<sequence>MDDDLQILTLPYNNDLYAIHRKTNNIKVIILLILHAIIIIINWILSFVFPLEQHNFINSAWHEEQETKINLLNSYNLTIYSQIILWLLSLMIKHYLKNIYYRRLRILGYNNHHTKVKKHILFTSFILHLANGVLLISTVIFNHSDRIEIFGVHLKPIHAAEIIISIASIPILINIHIHIYHEIKFRRSRNPPDVFCVDDPSRRLTSDGLNQVAIRSSSFLEDLLENQADLIYNLKLQNSHLRELLYKATNNNQNGDNPPETSSSTATNRDTN</sequence>
<evidence type="ECO:0000256" key="5">
    <source>
        <dbReference type="ARBA" id="ARBA00022989"/>
    </source>
</evidence>
<gene>
    <name evidence="9" type="ORF">DERF_012628</name>
</gene>
<dbReference type="PANTHER" id="PTHR31592:SF1">
    <property type="entry name" value="TRANSMEMBRANE PROTEIN 192"/>
    <property type="match status" value="1"/>
</dbReference>
<reference evidence="9" key="2">
    <citation type="journal article" date="2022" name="Res Sq">
        <title>Comparative Genomics Reveals Insights into the Divergent Evolution of Astigmatic Mites and Household Pest Adaptations.</title>
        <authorList>
            <person name="Xiong Q."/>
            <person name="Wan A.T.-Y."/>
            <person name="Liu X.-Y."/>
            <person name="Fung C.S.-H."/>
            <person name="Xiao X."/>
            <person name="Malainual N."/>
            <person name="Hou J."/>
            <person name="Wang L."/>
            <person name="Wang M."/>
            <person name="Yang K."/>
            <person name="Cui Y."/>
            <person name="Leung E."/>
            <person name="Nong W."/>
            <person name="Shin S.-K."/>
            <person name="Au S."/>
            <person name="Jeong K.Y."/>
            <person name="Chew F.T."/>
            <person name="Hui J."/>
            <person name="Leung T.F."/>
            <person name="Tungtrongchitr A."/>
            <person name="Zhong N."/>
            <person name="Liu Z."/>
            <person name="Tsui S."/>
        </authorList>
    </citation>
    <scope>NUCLEOTIDE SEQUENCE</scope>
    <source>
        <strain evidence="9">Derf</strain>
        <tissue evidence="9">Whole organism</tissue>
    </source>
</reference>
<protein>
    <recommendedName>
        <fullName evidence="3">Transmembrane protein 192</fullName>
    </recommendedName>
</protein>
<keyword evidence="5 8" id="KW-1133">Transmembrane helix</keyword>
<evidence type="ECO:0000256" key="7">
    <source>
        <dbReference type="SAM" id="MobiDB-lite"/>
    </source>
</evidence>
<dbReference type="PANTHER" id="PTHR31592">
    <property type="entry name" value="TRANSMEMBRANE PROTEIN 192"/>
    <property type="match status" value="1"/>
</dbReference>
<evidence type="ECO:0000313" key="10">
    <source>
        <dbReference type="Proteomes" id="UP000790347"/>
    </source>
</evidence>
<comment type="caution">
    <text evidence="9">The sequence shown here is derived from an EMBL/GenBank/DDBJ whole genome shotgun (WGS) entry which is preliminary data.</text>
</comment>
<keyword evidence="10" id="KW-1185">Reference proteome</keyword>
<name>A0A922L1X5_DERFA</name>
<evidence type="ECO:0000256" key="6">
    <source>
        <dbReference type="ARBA" id="ARBA00023136"/>
    </source>
</evidence>
<feature type="region of interest" description="Disordered" evidence="7">
    <location>
        <begin position="249"/>
        <end position="272"/>
    </location>
</feature>
<evidence type="ECO:0000256" key="4">
    <source>
        <dbReference type="ARBA" id="ARBA00022692"/>
    </source>
</evidence>
<evidence type="ECO:0000256" key="1">
    <source>
        <dbReference type="ARBA" id="ARBA00004141"/>
    </source>
</evidence>
<comment type="subcellular location">
    <subcellularLocation>
        <location evidence="1">Membrane</location>
        <topology evidence="1">Multi-pass membrane protein</topology>
    </subcellularLocation>
</comment>
<proteinExistence type="inferred from homology"/>
<reference evidence="9" key="1">
    <citation type="submission" date="2013-05" db="EMBL/GenBank/DDBJ databases">
        <authorList>
            <person name="Yim A.K.Y."/>
            <person name="Chan T.F."/>
            <person name="Ji K.M."/>
            <person name="Liu X.Y."/>
            <person name="Zhou J.W."/>
            <person name="Li R.Q."/>
            <person name="Yang K.Y."/>
            <person name="Li J."/>
            <person name="Li M."/>
            <person name="Law P.T.W."/>
            <person name="Wu Y.L."/>
            <person name="Cai Z.L."/>
            <person name="Qin H."/>
            <person name="Bao Y."/>
            <person name="Leung R.K.K."/>
            <person name="Ng P.K.S."/>
            <person name="Zou J."/>
            <person name="Zhong X.J."/>
            <person name="Ran P.X."/>
            <person name="Zhong N.S."/>
            <person name="Liu Z.G."/>
            <person name="Tsui S.K.W."/>
        </authorList>
    </citation>
    <scope>NUCLEOTIDE SEQUENCE</scope>
    <source>
        <strain evidence="9">Derf</strain>
        <tissue evidence="9">Whole organism</tissue>
    </source>
</reference>
<feature type="transmembrane region" description="Helical" evidence="8">
    <location>
        <begin position="120"/>
        <end position="142"/>
    </location>
</feature>
<evidence type="ECO:0000313" key="9">
    <source>
        <dbReference type="EMBL" id="KAH9501815.1"/>
    </source>
</evidence>